<comment type="caution">
    <text evidence="1">The sequence shown here is derived from an EMBL/GenBank/DDBJ whole genome shotgun (WGS) entry which is preliminary data.</text>
</comment>
<keyword evidence="2" id="KW-1185">Reference proteome</keyword>
<dbReference type="AlphaFoldDB" id="A0A9W6NLW8"/>
<reference evidence="1" key="1">
    <citation type="journal article" date="2014" name="Int. J. Syst. Evol. Microbiol.">
        <title>Complete genome sequence of Corynebacterium casei LMG S-19264T (=DSM 44701T), isolated from a smear-ripened cheese.</title>
        <authorList>
            <consortium name="US DOE Joint Genome Institute (JGI-PGF)"/>
            <person name="Walter F."/>
            <person name="Albersmeier A."/>
            <person name="Kalinowski J."/>
            <person name="Ruckert C."/>
        </authorList>
    </citation>
    <scope>NUCLEOTIDE SEQUENCE</scope>
    <source>
        <strain evidence="1">VKM Ac-1321</strain>
    </source>
</reference>
<dbReference type="EMBL" id="BSFP01000016">
    <property type="protein sequence ID" value="GLL01528.1"/>
    <property type="molecule type" value="Genomic_DNA"/>
</dbReference>
<proteinExistence type="predicted"/>
<gene>
    <name evidence="1" type="ORF">GCM10017581_032690</name>
</gene>
<dbReference type="Gene3D" id="2.60.120.260">
    <property type="entry name" value="Galactose-binding domain-like"/>
    <property type="match status" value="1"/>
</dbReference>
<evidence type="ECO:0008006" key="3">
    <source>
        <dbReference type="Google" id="ProtNLM"/>
    </source>
</evidence>
<evidence type="ECO:0000313" key="2">
    <source>
        <dbReference type="Proteomes" id="UP001143480"/>
    </source>
</evidence>
<dbReference type="Proteomes" id="UP001143480">
    <property type="component" value="Unassembled WGS sequence"/>
</dbReference>
<accession>A0A9W6NLW8</accession>
<name>A0A9W6NLW8_9ACTN</name>
<reference evidence="1" key="2">
    <citation type="submission" date="2023-01" db="EMBL/GenBank/DDBJ databases">
        <authorList>
            <person name="Sun Q."/>
            <person name="Evtushenko L."/>
        </authorList>
    </citation>
    <scope>NUCLEOTIDE SEQUENCE</scope>
    <source>
        <strain evidence="1">VKM Ac-1321</strain>
    </source>
</reference>
<dbReference type="InterPro" id="IPR008979">
    <property type="entry name" value="Galactose-bd-like_sf"/>
</dbReference>
<evidence type="ECO:0000313" key="1">
    <source>
        <dbReference type="EMBL" id="GLL01528.1"/>
    </source>
</evidence>
<dbReference type="SUPFAM" id="SSF49785">
    <property type="entry name" value="Galactose-binding domain-like"/>
    <property type="match status" value="1"/>
</dbReference>
<protein>
    <recommendedName>
        <fullName evidence="3">CBM6 domain-containing protein</fullName>
    </recommendedName>
</protein>
<organism evidence="1 2">
    <name type="scientific">Dactylosporangium matsuzakiense</name>
    <dbReference type="NCBI Taxonomy" id="53360"/>
    <lineage>
        <taxon>Bacteria</taxon>
        <taxon>Bacillati</taxon>
        <taxon>Actinomycetota</taxon>
        <taxon>Actinomycetes</taxon>
        <taxon>Micromonosporales</taxon>
        <taxon>Micromonosporaceae</taxon>
        <taxon>Dactylosporangium</taxon>
    </lineage>
</organism>
<sequence length="177" mass="18285">MIRRWVGASVVGLAVAATALVLPAVLPSASPVPYTAPSAVPSAASPAAPVHPAFPKLVIAVADPGNERHGVETTACPTCASGSRVQYVGQGHALVVPITSPVAGRRTLTIVYESNGSRPLHVIVGDQPTVQLSLPGRGSWTEPARVELPIDLPAGDTVIRLFHPDRPAPDLDQLIIA</sequence>